<evidence type="ECO:0000313" key="4">
    <source>
        <dbReference type="Proteomes" id="UP000243459"/>
    </source>
</evidence>
<keyword evidence="4" id="KW-1185">Reference proteome</keyword>
<feature type="region of interest" description="Disordered" evidence="2">
    <location>
        <begin position="166"/>
        <end position="196"/>
    </location>
</feature>
<dbReference type="Gramene" id="ONK78294">
    <property type="protein sequence ID" value="ONK78294"/>
    <property type="gene ID" value="A4U43_C02F16770"/>
</dbReference>
<evidence type="ECO:0000256" key="1">
    <source>
        <dbReference type="SAM" id="Coils"/>
    </source>
</evidence>
<reference evidence="4" key="1">
    <citation type="journal article" date="2017" name="Nat. Commun.">
        <title>The asparagus genome sheds light on the origin and evolution of a young Y chromosome.</title>
        <authorList>
            <person name="Harkess A."/>
            <person name="Zhou J."/>
            <person name="Xu C."/>
            <person name="Bowers J.E."/>
            <person name="Van der Hulst R."/>
            <person name="Ayyampalayam S."/>
            <person name="Mercati F."/>
            <person name="Riccardi P."/>
            <person name="McKain M.R."/>
            <person name="Kakrana A."/>
            <person name="Tang H."/>
            <person name="Ray J."/>
            <person name="Groenendijk J."/>
            <person name="Arikit S."/>
            <person name="Mathioni S.M."/>
            <person name="Nakano M."/>
            <person name="Shan H."/>
            <person name="Telgmann-Rauber A."/>
            <person name="Kanno A."/>
            <person name="Yue Z."/>
            <person name="Chen H."/>
            <person name="Li W."/>
            <person name="Chen Y."/>
            <person name="Xu X."/>
            <person name="Zhang Y."/>
            <person name="Luo S."/>
            <person name="Chen H."/>
            <person name="Gao J."/>
            <person name="Mao Z."/>
            <person name="Pires J.C."/>
            <person name="Luo M."/>
            <person name="Kudrna D."/>
            <person name="Wing R.A."/>
            <person name="Meyers B.C."/>
            <person name="Yi K."/>
            <person name="Kong H."/>
            <person name="Lavrijsen P."/>
            <person name="Sunseri F."/>
            <person name="Falavigna A."/>
            <person name="Ye Y."/>
            <person name="Leebens-Mack J.H."/>
            <person name="Chen G."/>
        </authorList>
    </citation>
    <scope>NUCLEOTIDE SEQUENCE [LARGE SCALE GENOMIC DNA]</scope>
    <source>
        <strain evidence="4">cv. DH0086</strain>
    </source>
</reference>
<sequence>MMNFDFSYLRAPVDYRNHYGHNRTHDPKVVRKDSVKVGFLKHDGGFSQEGLYGVNIIGKEPIPLDDEKQVDYELDDTNAYLTEHDDKGFDSDIGDSSFMPSMMNIILRSWVWQSLCNFLLAVDEGWWQQVGVCQGDAGRGKARAATIGEELDGGYVGTAEGLVGRVTTGGGLPGGEGVGRLRSDRSSRGRDSPARFQRSGGLAKAAIAAAQALLEAAQCQKEELELESAELVKERDFKAAELKAETIRLVVIRIQAAPVDPRVLREKAQKMLTMLGILG</sequence>
<dbReference type="AlphaFoldDB" id="A0A5P1FJN1"/>
<keyword evidence="1" id="KW-0175">Coiled coil</keyword>
<organism evidence="3 4">
    <name type="scientific">Asparagus officinalis</name>
    <name type="common">Garden asparagus</name>
    <dbReference type="NCBI Taxonomy" id="4686"/>
    <lineage>
        <taxon>Eukaryota</taxon>
        <taxon>Viridiplantae</taxon>
        <taxon>Streptophyta</taxon>
        <taxon>Embryophyta</taxon>
        <taxon>Tracheophyta</taxon>
        <taxon>Spermatophyta</taxon>
        <taxon>Magnoliopsida</taxon>
        <taxon>Liliopsida</taxon>
        <taxon>Asparagales</taxon>
        <taxon>Asparagaceae</taxon>
        <taxon>Asparagoideae</taxon>
        <taxon>Asparagus</taxon>
    </lineage>
</organism>
<name>A0A5P1FJN1_ASPOF</name>
<feature type="coiled-coil region" evidence="1">
    <location>
        <begin position="207"/>
        <end position="241"/>
    </location>
</feature>
<accession>A0A5P1FJN1</accession>
<dbReference type="EMBL" id="CM007382">
    <property type="protein sequence ID" value="ONK78294.1"/>
    <property type="molecule type" value="Genomic_DNA"/>
</dbReference>
<dbReference type="Proteomes" id="UP000243459">
    <property type="component" value="Chromosome 2"/>
</dbReference>
<protein>
    <submittedName>
        <fullName evidence="3">Uncharacterized protein</fullName>
    </submittedName>
</protein>
<evidence type="ECO:0000313" key="3">
    <source>
        <dbReference type="EMBL" id="ONK78294.1"/>
    </source>
</evidence>
<evidence type="ECO:0000256" key="2">
    <source>
        <dbReference type="SAM" id="MobiDB-lite"/>
    </source>
</evidence>
<feature type="compositionally biased region" description="Basic and acidic residues" evidence="2">
    <location>
        <begin position="179"/>
        <end position="193"/>
    </location>
</feature>
<feature type="compositionally biased region" description="Gly residues" evidence="2">
    <location>
        <begin position="167"/>
        <end position="178"/>
    </location>
</feature>
<proteinExistence type="predicted"/>
<gene>
    <name evidence="3" type="ORF">A4U43_C02F16770</name>
</gene>